<feature type="domain" description="NADP-dependent oxidoreductase" evidence="7">
    <location>
        <begin position="186"/>
        <end position="245"/>
    </location>
</feature>
<feature type="active site" description="Proton donor" evidence="4">
    <location>
        <position position="37"/>
    </location>
</feature>
<dbReference type="InterPro" id="IPR020471">
    <property type="entry name" value="AKR"/>
</dbReference>
<dbReference type="PROSITE" id="PS00062">
    <property type="entry name" value="ALDOKETO_REDUCTASE_2"/>
    <property type="match status" value="1"/>
</dbReference>
<dbReference type="Proteomes" id="UP000199689">
    <property type="component" value="Unassembled WGS sequence"/>
</dbReference>
<evidence type="ECO:0000256" key="2">
    <source>
        <dbReference type="ARBA" id="ARBA00022857"/>
    </source>
</evidence>
<feature type="domain" description="NADP-dependent oxidoreductase" evidence="7">
    <location>
        <begin position="4"/>
        <end position="177"/>
    </location>
</feature>
<keyword evidence="9" id="KW-1185">Reference proteome</keyword>
<evidence type="ECO:0000256" key="3">
    <source>
        <dbReference type="ARBA" id="ARBA00023002"/>
    </source>
</evidence>
<organism evidence="8 9">
    <name type="scientific">Allisonella histaminiformans</name>
    <dbReference type="NCBI Taxonomy" id="209880"/>
    <lineage>
        <taxon>Bacteria</taxon>
        <taxon>Bacillati</taxon>
        <taxon>Bacillota</taxon>
        <taxon>Negativicutes</taxon>
        <taxon>Veillonellales</taxon>
        <taxon>Veillonellaceae</taxon>
        <taxon>Allisonella</taxon>
    </lineage>
</organism>
<evidence type="ECO:0000256" key="1">
    <source>
        <dbReference type="ARBA" id="ARBA00007905"/>
    </source>
</evidence>
<dbReference type="PRINTS" id="PR00069">
    <property type="entry name" value="ALDKETRDTASE"/>
</dbReference>
<dbReference type="GO" id="GO:0016616">
    <property type="term" value="F:oxidoreductase activity, acting on the CH-OH group of donors, NAD or NADP as acceptor"/>
    <property type="evidence" value="ECO:0007669"/>
    <property type="project" value="UniProtKB-ARBA"/>
</dbReference>
<comment type="similarity">
    <text evidence="1">Belongs to the aldo/keto reductase family.</text>
</comment>
<name>A0A1G5VYK2_9FIRM</name>
<dbReference type="PANTHER" id="PTHR43827">
    <property type="entry name" value="2,5-DIKETO-D-GLUCONIC ACID REDUCTASE"/>
    <property type="match status" value="1"/>
</dbReference>
<dbReference type="Pfam" id="PF00248">
    <property type="entry name" value="Aldo_ket_red"/>
    <property type="match status" value="2"/>
</dbReference>
<evidence type="ECO:0000313" key="9">
    <source>
        <dbReference type="Proteomes" id="UP000199689"/>
    </source>
</evidence>
<dbReference type="PROSITE" id="PS00798">
    <property type="entry name" value="ALDOKETO_REDUCTASE_1"/>
    <property type="match status" value="1"/>
</dbReference>
<dbReference type="PIRSF" id="PIRSF000097">
    <property type="entry name" value="AKR"/>
    <property type="match status" value="1"/>
</dbReference>
<dbReference type="CDD" id="cd19071">
    <property type="entry name" value="AKR_AKR1-5-like"/>
    <property type="match status" value="1"/>
</dbReference>
<dbReference type="PANTHER" id="PTHR43827:SF3">
    <property type="entry name" value="NADP-DEPENDENT OXIDOREDUCTASE DOMAIN-CONTAINING PROTEIN"/>
    <property type="match status" value="1"/>
</dbReference>
<dbReference type="FunFam" id="3.20.20.100:FF:000002">
    <property type="entry name" value="2,5-diketo-D-gluconic acid reductase A"/>
    <property type="match status" value="1"/>
</dbReference>
<dbReference type="SUPFAM" id="SSF51430">
    <property type="entry name" value="NAD(P)-linked oxidoreductase"/>
    <property type="match status" value="1"/>
</dbReference>
<evidence type="ECO:0000256" key="4">
    <source>
        <dbReference type="PIRSR" id="PIRSR000097-1"/>
    </source>
</evidence>
<dbReference type="InterPro" id="IPR023210">
    <property type="entry name" value="NADP_OxRdtase_dom"/>
</dbReference>
<evidence type="ECO:0000259" key="7">
    <source>
        <dbReference type="Pfam" id="PF00248"/>
    </source>
</evidence>
<keyword evidence="2" id="KW-0521">NADP</keyword>
<feature type="binding site" evidence="5">
    <location>
        <position position="95"/>
    </location>
    <ligand>
        <name>substrate</name>
    </ligand>
</feature>
<proteinExistence type="inferred from homology"/>
<dbReference type="Gene3D" id="3.20.20.100">
    <property type="entry name" value="NADP-dependent oxidoreductase domain"/>
    <property type="match status" value="1"/>
</dbReference>
<evidence type="ECO:0000256" key="6">
    <source>
        <dbReference type="PIRSR" id="PIRSR000097-3"/>
    </source>
</evidence>
<dbReference type="InterPro" id="IPR018170">
    <property type="entry name" value="Aldo/ket_reductase_CS"/>
</dbReference>
<dbReference type="PROSITE" id="PS00063">
    <property type="entry name" value="ALDOKETO_REDUCTASE_3"/>
    <property type="match status" value="1"/>
</dbReference>
<evidence type="ECO:0000256" key="5">
    <source>
        <dbReference type="PIRSR" id="PIRSR000097-2"/>
    </source>
</evidence>
<dbReference type="AlphaFoldDB" id="A0A1G5VYK2"/>
<dbReference type="STRING" id="209880.SAMN02910343_00987"/>
<dbReference type="EMBL" id="FMXA01000011">
    <property type="protein sequence ID" value="SDA50794.1"/>
    <property type="molecule type" value="Genomic_DNA"/>
</dbReference>
<gene>
    <name evidence="8" type="ORF">SAMN02910343_00987</name>
</gene>
<protein>
    <submittedName>
        <fullName evidence="8">Aldo/keto reductase</fullName>
    </submittedName>
</protein>
<reference evidence="8 9" key="1">
    <citation type="submission" date="2016-10" db="EMBL/GenBank/DDBJ databases">
        <authorList>
            <person name="de Groot N.N."/>
        </authorList>
    </citation>
    <scope>NUCLEOTIDE SEQUENCE [LARGE SCALE GENOMIC DNA]</scope>
    <source>
        <strain evidence="8 9">DSM 15230</strain>
    </source>
</reference>
<feature type="site" description="Lowers pKa of active site Tyr" evidence="6">
    <location>
        <position position="62"/>
    </location>
</feature>
<evidence type="ECO:0000313" key="8">
    <source>
        <dbReference type="EMBL" id="SDA50794.1"/>
    </source>
</evidence>
<keyword evidence="3" id="KW-0560">Oxidoreductase</keyword>
<accession>A0A1G5VYK2</accession>
<dbReference type="InterPro" id="IPR036812">
    <property type="entry name" value="NAD(P)_OxRdtase_dom_sf"/>
</dbReference>
<sequence length="257" mass="29283">MPMVGFGTWTLKGQQGKKIILDALAAGYRLIDTAHMYGNEDIVGEAVAESRIPRDEIFITTKLCGTRAGYKLARQGIEESLERLQTDYIDLLLIHEPYAEAGDMYRALTEAYRSGQIRAIGISNFNAREYLTFIETCGIIPMVNQVECHVYYRRKELQQTLEAHGTKMQAWSPFTEGQKPIFREPVLQEVGKKYGKTAAQIALQYLVQQGISVIPKSSHRDRMIENLDIFDTTLTPDDIDRIYQLETGKTLFGWYDD</sequence>